<evidence type="ECO:0000313" key="14">
    <source>
        <dbReference type="EMBL" id="SDC98052.1"/>
    </source>
</evidence>
<evidence type="ECO:0000259" key="13">
    <source>
        <dbReference type="PROSITE" id="PS00794"/>
    </source>
</evidence>
<dbReference type="EMBL" id="FMYU01000014">
    <property type="protein sequence ID" value="SDC98052.1"/>
    <property type="molecule type" value="Genomic_DNA"/>
</dbReference>
<name>A0A1G6R0B6_9BACT</name>
<dbReference type="GO" id="GO:0046656">
    <property type="term" value="P:folic acid biosynthetic process"/>
    <property type="evidence" value="ECO:0007669"/>
    <property type="project" value="UniProtKB-KW"/>
</dbReference>
<accession>A0A1G6R0B6</accession>
<dbReference type="PROSITE" id="PS00794">
    <property type="entry name" value="HPPK"/>
    <property type="match status" value="1"/>
</dbReference>
<dbReference type="PANTHER" id="PTHR43071:SF1">
    <property type="entry name" value="2-AMINO-4-HYDROXY-6-HYDROXYMETHYLDIHYDROPTERIDINE PYROPHOSPHOKINASE"/>
    <property type="match status" value="1"/>
</dbReference>
<dbReference type="GO" id="GO:0016301">
    <property type="term" value="F:kinase activity"/>
    <property type="evidence" value="ECO:0007669"/>
    <property type="project" value="UniProtKB-KW"/>
</dbReference>
<keyword evidence="15" id="KW-1185">Reference proteome</keyword>
<dbReference type="GO" id="GO:0046654">
    <property type="term" value="P:tetrahydrofolate biosynthetic process"/>
    <property type="evidence" value="ECO:0007669"/>
    <property type="project" value="UniProtKB-UniPathway"/>
</dbReference>
<evidence type="ECO:0000256" key="11">
    <source>
        <dbReference type="ARBA" id="ARBA00029766"/>
    </source>
</evidence>
<dbReference type="Proteomes" id="UP000199411">
    <property type="component" value="Unassembled WGS sequence"/>
</dbReference>
<dbReference type="AlphaFoldDB" id="A0A1G6R0B6"/>
<evidence type="ECO:0000256" key="5">
    <source>
        <dbReference type="ARBA" id="ARBA00022679"/>
    </source>
</evidence>
<dbReference type="UniPathway" id="UPA00077">
    <property type="reaction ID" value="UER00155"/>
</dbReference>
<dbReference type="Pfam" id="PF01288">
    <property type="entry name" value="HPPK"/>
    <property type="match status" value="1"/>
</dbReference>
<gene>
    <name evidence="14" type="ORF">SAMN05660835_01699</name>
</gene>
<comment type="pathway">
    <text evidence="1">Cofactor biosynthesis; tetrahydrofolate biosynthesis; 2-amino-4-hydroxy-6-hydroxymethyl-7,8-dihydropteridine diphosphate from 7,8-dihydroneopterin triphosphate: step 4/4.</text>
</comment>
<keyword evidence="7 14" id="KW-0418">Kinase</keyword>
<keyword evidence="6" id="KW-0547">Nucleotide-binding</keyword>
<dbReference type="SUPFAM" id="SSF55083">
    <property type="entry name" value="6-hydroxymethyl-7,8-dihydropterin pyrophosphokinase, HPPK"/>
    <property type="match status" value="1"/>
</dbReference>
<feature type="domain" description="7,8-dihydro-6-hydroxymethylpterin-pyrophosphokinase" evidence="13">
    <location>
        <begin position="90"/>
        <end position="101"/>
    </location>
</feature>
<comment type="function">
    <text evidence="10">Catalyzes the transfer of pyrophosphate from adenosine triphosphate (ATP) to 6-hydroxymethyl-7,8-dihydropterin, an enzymatic step in folate biosynthesis pathway.</text>
</comment>
<dbReference type="PANTHER" id="PTHR43071">
    <property type="entry name" value="2-AMINO-4-HYDROXY-6-HYDROXYMETHYLDIHYDROPTERIDINE PYROPHOSPHOKINASE"/>
    <property type="match status" value="1"/>
</dbReference>
<evidence type="ECO:0000256" key="1">
    <source>
        <dbReference type="ARBA" id="ARBA00005051"/>
    </source>
</evidence>
<proteinExistence type="inferred from homology"/>
<evidence type="ECO:0000256" key="2">
    <source>
        <dbReference type="ARBA" id="ARBA00005810"/>
    </source>
</evidence>
<evidence type="ECO:0000256" key="12">
    <source>
        <dbReference type="ARBA" id="ARBA00033413"/>
    </source>
</evidence>
<evidence type="ECO:0000256" key="6">
    <source>
        <dbReference type="ARBA" id="ARBA00022741"/>
    </source>
</evidence>
<dbReference type="InterPro" id="IPR035907">
    <property type="entry name" value="Hppk_sf"/>
</dbReference>
<comment type="similarity">
    <text evidence="2">Belongs to the HPPK family.</text>
</comment>
<evidence type="ECO:0000256" key="9">
    <source>
        <dbReference type="ARBA" id="ARBA00022909"/>
    </source>
</evidence>
<dbReference type="OrthoDB" id="9808041at2"/>
<dbReference type="InterPro" id="IPR000550">
    <property type="entry name" value="Hppk"/>
</dbReference>
<dbReference type="GO" id="GO:0005524">
    <property type="term" value="F:ATP binding"/>
    <property type="evidence" value="ECO:0007669"/>
    <property type="project" value="UniProtKB-KW"/>
</dbReference>
<evidence type="ECO:0000256" key="10">
    <source>
        <dbReference type="ARBA" id="ARBA00029409"/>
    </source>
</evidence>
<organism evidence="14 15">
    <name type="scientific">Desulfurella multipotens</name>
    <dbReference type="NCBI Taxonomy" id="79269"/>
    <lineage>
        <taxon>Bacteria</taxon>
        <taxon>Pseudomonadati</taxon>
        <taxon>Campylobacterota</taxon>
        <taxon>Desulfurellia</taxon>
        <taxon>Desulfurellales</taxon>
        <taxon>Desulfurellaceae</taxon>
        <taxon>Desulfurella</taxon>
    </lineage>
</organism>
<dbReference type="RefSeq" id="WP_092129606.1">
    <property type="nucleotide sequence ID" value="NZ_FMYU01000014.1"/>
</dbReference>
<sequence>MKYNNVFLGLGSNIADRKKNIQDAINYIKQNNKINILKFSSLYESPPWGYKNQENFYNQVIEIETDLDPYELLIFVKSIEKAMGRQTIIKWGPRNIDIDILIFWDIIIKGDFLNIPHRYLLNRCFWLVALNELNDNLNILGKNVKVLLEREQDRDSIKIVC</sequence>
<evidence type="ECO:0000313" key="15">
    <source>
        <dbReference type="Proteomes" id="UP000199411"/>
    </source>
</evidence>
<keyword evidence="5" id="KW-0808">Transferase</keyword>
<dbReference type="Gene3D" id="3.30.70.560">
    <property type="entry name" value="7,8-Dihydro-6-hydroxymethylpterin-pyrophosphokinase HPPK"/>
    <property type="match status" value="1"/>
</dbReference>
<dbReference type="CDD" id="cd00483">
    <property type="entry name" value="HPPK"/>
    <property type="match status" value="1"/>
</dbReference>
<dbReference type="GO" id="GO:0003848">
    <property type="term" value="F:2-amino-4-hydroxy-6-hydroxymethyldihydropteridine diphosphokinase activity"/>
    <property type="evidence" value="ECO:0007669"/>
    <property type="project" value="UniProtKB-EC"/>
</dbReference>
<evidence type="ECO:0000256" key="3">
    <source>
        <dbReference type="ARBA" id="ARBA00013253"/>
    </source>
</evidence>
<evidence type="ECO:0000256" key="8">
    <source>
        <dbReference type="ARBA" id="ARBA00022840"/>
    </source>
</evidence>
<keyword evidence="8" id="KW-0067">ATP-binding</keyword>
<protein>
    <recommendedName>
        <fullName evidence="4">2-amino-4-hydroxy-6-hydroxymethyldihydropteridine pyrophosphokinase</fullName>
        <ecNumber evidence="3">2.7.6.3</ecNumber>
    </recommendedName>
    <alternativeName>
        <fullName evidence="11">6-hydroxymethyl-7,8-dihydropterin pyrophosphokinase</fullName>
    </alternativeName>
    <alternativeName>
        <fullName evidence="12">7,8-dihydro-6-hydroxymethylpterin-pyrophosphokinase</fullName>
    </alternativeName>
</protein>
<reference evidence="15" key="1">
    <citation type="submission" date="2016-10" db="EMBL/GenBank/DDBJ databases">
        <authorList>
            <person name="Varghese N."/>
            <person name="Submissions S."/>
        </authorList>
    </citation>
    <scope>NUCLEOTIDE SEQUENCE [LARGE SCALE GENOMIC DNA]</scope>
    <source>
        <strain evidence="15">DSM 8415</strain>
    </source>
</reference>
<evidence type="ECO:0000256" key="4">
    <source>
        <dbReference type="ARBA" id="ARBA00016218"/>
    </source>
</evidence>
<keyword evidence="9" id="KW-0289">Folate biosynthesis</keyword>
<dbReference type="NCBIfam" id="TIGR01498">
    <property type="entry name" value="folK"/>
    <property type="match status" value="1"/>
</dbReference>
<evidence type="ECO:0000256" key="7">
    <source>
        <dbReference type="ARBA" id="ARBA00022777"/>
    </source>
</evidence>
<dbReference type="EC" id="2.7.6.3" evidence="3"/>